<reference evidence="2" key="1">
    <citation type="submission" date="2021-03" db="UniProtKB">
        <authorList>
            <consortium name="EnsemblPlants"/>
        </authorList>
    </citation>
    <scope>IDENTIFICATION</scope>
</reference>
<keyword evidence="3" id="KW-1185">Reference proteome</keyword>
<dbReference type="EnsemblPlants" id="novel_model_6912_5bd9a17a.5.5bd9b13d">
    <property type="protein sequence ID" value="cds.novel_model_6912_5bd9a17a.5.5bd9b13d"/>
    <property type="gene ID" value="novel_gene_3647_5bd9a17a"/>
</dbReference>
<sequence>MPRGNGRYRLWNCMISLSRELCTEIHSLNLVTIIDIGDMDVDRSSVFSIILVSLDFLKFLPFLIWWKTLITQLLEACLTLASCESEIRDSFTILTG</sequence>
<name>A0A803RA32_CANSA</name>
<keyword evidence="1" id="KW-0472">Membrane</keyword>
<dbReference type="EMBL" id="UZAU01000810">
    <property type="status" value="NOT_ANNOTATED_CDS"/>
    <property type="molecule type" value="Genomic_DNA"/>
</dbReference>
<keyword evidence="1" id="KW-0812">Transmembrane</keyword>
<organism evidence="2 3">
    <name type="scientific">Cannabis sativa</name>
    <name type="common">Hemp</name>
    <name type="synonym">Marijuana</name>
    <dbReference type="NCBI Taxonomy" id="3483"/>
    <lineage>
        <taxon>Eukaryota</taxon>
        <taxon>Viridiplantae</taxon>
        <taxon>Streptophyta</taxon>
        <taxon>Embryophyta</taxon>
        <taxon>Tracheophyta</taxon>
        <taxon>Spermatophyta</taxon>
        <taxon>Magnoliopsida</taxon>
        <taxon>eudicotyledons</taxon>
        <taxon>Gunneridae</taxon>
        <taxon>Pentapetalae</taxon>
        <taxon>rosids</taxon>
        <taxon>fabids</taxon>
        <taxon>Rosales</taxon>
        <taxon>Cannabaceae</taxon>
        <taxon>Cannabis</taxon>
    </lineage>
</organism>
<accession>A0A803RA32</accession>
<evidence type="ECO:0000313" key="2">
    <source>
        <dbReference type="EnsemblPlants" id="cds.novel_model_6912_5bd9a17a.5.5bd9b13d"/>
    </source>
</evidence>
<evidence type="ECO:0000313" key="3">
    <source>
        <dbReference type="Proteomes" id="UP000596661"/>
    </source>
</evidence>
<keyword evidence="1" id="KW-1133">Transmembrane helix</keyword>
<dbReference type="AlphaFoldDB" id="A0A803RA32"/>
<evidence type="ECO:0000256" key="1">
    <source>
        <dbReference type="SAM" id="Phobius"/>
    </source>
</evidence>
<gene>
    <name evidence="2" type="primary">LOC115699116</name>
</gene>
<dbReference type="Gramene" id="novel_model_6912_5bd9a17a.5.5bd9b13d">
    <property type="protein sequence ID" value="cds.novel_model_6912_5bd9a17a.5.5bd9b13d"/>
    <property type="gene ID" value="novel_gene_3647_5bd9a17a"/>
</dbReference>
<feature type="transmembrane region" description="Helical" evidence="1">
    <location>
        <begin position="46"/>
        <end position="66"/>
    </location>
</feature>
<protein>
    <submittedName>
        <fullName evidence="2">Uncharacterized protein</fullName>
    </submittedName>
</protein>
<proteinExistence type="predicted"/>
<dbReference type="Proteomes" id="UP000596661">
    <property type="component" value="Unassembled WGS sequence"/>
</dbReference>